<keyword evidence="6" id="KW-0472">Membrane</keyword>
<dbReference type="InterPro" id="IPR038825">
    <property type="entry name" value="Apical_junction"/>
</dbReference>
<gene>
    <name evidence="8" type="ORF">QR680_017356</name>
</gene>
<proteinExistence type="predicted"/>
<dbReference type="GO" id="GO:0045216">
    <property type="term" value="P:cell-cell junction organization"/>
    <property type="evidence" value="ECO:0007669"/>
    <property type="project" value="InterPro"/>
</dbReference>
<feature type="transmembrane region" description="Helical" evidence="6">
    <location>
        <begin position="31"/>
        <end position="49"/>
    </location>
</feature>
<evidence type="ECO:0000256" key="1">
    <source>
        <dbReference type="ARBA" id="ARBA00022723"/>
    </source>
</evidence>
<reference evidence="8" key="1">
    <citation type="submission" date="2023-06" db="EMBL/GenBank/DDBJ databases">
        <title>Genomic analysis of the entomopathogenic nematode Steinernema hermaphroditum.</title>
        <authorList>
            <person name="Schwarz E.M."/>
            <person name="Heppert J.K."/>
            <person name="Baniya A."/>
            <person name="Schwartz H.T."/>
            <person name="Tan C.-H."/>
            <person name="Antoshechkin I."/>
            <person name="Sternberg P.W."/>
            <person name="Goodrich-Blair H."/>
            <person name="Dillman A.R."/>
        </authorList>
    </citation>
    <scope>NUCLEOTIDE SEQUENCE</scope>
    <source>
        <strain evidence="8">PS9179</strain>
        <tissue evidence="8">Whole animal</tissue>
    </source>
</reference>
<dbReference type="GO" id="GO:0008270">
    <property type="term" value="F:zinc ion binding"/>
    <property type="evidence" value="ECO:0007669"/>
    <property type="project" value="UniProtKB-KW"/>
</dbReference>
<feature type="domain" description="MYND-type" evidence="7">
    <location>
        <begin position="1741"/>
        <end position="1784"/>
    </location>
</feature>
<feature type="region of interest" description="Disordered" evidence="5">
    <location>
        <begin position="409"/>
        <end position="514"/>
    </location>
</feature>
<dbReference type="GO" id="GO:0005886">
    <property type="term" value="C:plasma membrane"/>
    <property type="evidence" value="ECO:0007669"/>
    <property type="project" value="TreeGrafter"/>
</dbReference>
<evidence type="ECO:0000259" key="7">
    <source>
        <dbReference type="PROSITE" id="PS50865"/>
    </source>
</evidence>
<keyword evidence="6" id="KW-1133">Transmembrane helix</keyword>
<dbReference type="InterPro" id="IPR058586">
    <property type="entry name" value="Ajm-1"/>
</dbReference>
<feature type="region of interest" description="Disordered" evidence="5">
    <location>
        <begin position="995"/>
        <end position="1014"/>
    </location>
</feature>
<accession>A0AA39HGM4</accession>
<feature type="compositionally biased region" description="Pro residues" evidence="5">
    <location>
        <begin position="568"/>
        <end position="577"/>
    </location>
</feature>
<keyword evidence="6" id="KW-0812">Transmembrane</keyword>
<feature type="region of interest" description="Disordered" evidence="5">
    <location>
        <begin position="1568"/>
        <end position="1601"/>
    </location>
</feature>
<organism evidence="8 9">
    <name type="scientific">Steinernema hermaphroditum</name>
    <dbReference type="NCBI Taxonomy" id="289476"/>
    <lineage>
        <taxon>Eukaryota</taxon>
        <taxon>Metazoa</taxon>
        <taxon>Ecdysozoa</taxon>
        <taxon>Nematoda</taxon>
        <taxon>Chromadorea</taxon>
        <taxon>Rhabditida</taxon>
        <taxon>Tylenchina</taxon>
        <taxon>Panagrolaimomorpha</taxon>
        <taxon>Strongyloidoidea</taxon>
        <taxon>Steinernematidae</taxon>
        <taxon>Steinernema</taxon>
    </lineage>
</organism>
<evidence type="ECO:0000256" key="4">
    <source>
        <dbReference type="PROSITE-ProRule" id="PRU00134"/>
    </source>
</evidence>
<feature type="region of interest" description="Disordered" evidence="5">
    <location>
        <begin position="80"/>
        <end position="109"/>
    </location>
</feature>
<evidence type="ECO:0000256" key="6">
    <source>
        <dbReference type="SAM" id="Phobius"/>
    </source>
</evidence>
<dbReference type="PANTHER" id="PTHR21517:SF3">
    <property type="entry name" value="APICAL JUNCTION COMPONENT 1 HOMOLOG"/>
    <property type="match status" value="1"/>
</dbReference>
<dbReference type="Pfam" id="PF26649">
    <property type="entry name" value="Ajm-1"/>
    <property type="match status" value="1"/>
</dbReference>
<dbReference type="EMBL" id="JAUCMV010000004">
    <property type="protein sequence ID" value="KAK0404232.1"/>
    <property type="molecule type" value="Genomic_DNA"/>
</dbReference>
<evidence type="ECO:0000256" key="2">
    <source>
        <dbReference type="ARBA" id="ARBA00022771"/>
    </source>
</evidence>
<evidence type="ECO:0000256" key="5">
    <source>
        <dbReference type="SAM" id="MobiDB-lite"/>
    </source>
</evidence>
<feature type="region of interest" description="Disordered" evidence="5">
    <location>
        <begin position="1412"/>
        <end position="1451"/>
    </location>
</feature>
<feature type="region of interest" description="Disordered" evidence="5">
    <location>
        <begin position="545"/>
        <end position="613"/>
    </location>
</feature>
<feature type="compositionally biased region" description="Basic and acidic residues" evidence="5">
    <location>
        <begin position="1143"/>
        <end position="1164"/>
    </location>
</feature>
<feature type="region of interest" description="Disordered" evidence="5">
    <location>
        <begin position="1143"/>
        <end position="1176"/>
    </location>
</feature>
<evidence type="ECO:0000313" key="8">
    <source>
        <dbReference type="EMBL" id="KAK0404232.1"/>
    </source>
</evidence>
<feature type="region of interest" description="Disordered" evidence="5">
    <location>
        <begin position="1463"/>
        <end position="1482"/>
    </location>
</feature>
<feature type="region of interest" description="Disordered" evidence="5">
    <location>
        <begin position="1898"/>
        <end position="1943"/>
    </location>
</feature>
<keyword evidence="3" id="KW-0862">Zinc</keyword>
<feature type="compositionally biased region" description="Polar residues" evidence="5">
    <location>
        <begin position="463"/>
        <end position="476"/>
    </location>
</feature>
<evidence type="ECO:0000313" key="9">
    <source>
        <dbReference type="Proteomes" id="UP001175271"/>
    </source>
</evidence>
<dbReference type="InterPro" id="IPR002893">
    <property type="entry name" value="Znf_MYND"/>
</dbReference>
<feature type="region of interest" description="Disordered" evidence="5">
    <location>
        <begin position="1109"/>
        <end position="1131"/>
    </location>
</feature>
<feature type="compositionally biased region" description="Polar residues" evidence="5">
    <location>
        <begin position="1591"/>
        <end position="1601"/>
    </location>
</feature>
<keyword evidence="2 4" id="KW-0863">Zinc-finger</keyword>
<dbReference type="SUPFAM" id="SSF144232">
    <property type="entry name" value="HIT/MYND zinc finger-like"/>
    <property type="match status" value="1"/>
</dbReference>
<feature type="compositionally biased region" description="Basic and acidic residues" evidence="5">
    <location>
        <begin position="337"/>
        <end position="346"/>
    </location>
</feature>
<feature type="compositionally biased region" description="Basic and acidic residues" evidence="5">
    <location>
        <begin position="288"/>
        <end position="301"/>
    </location>
</feature>
<feature type="region of interest" description="Disordered" evidence="5">
    <location>
        <begin position="763"/>
        <end position="834"/>
    </location>
</feature>
<dbReference type="Proteomes" id="UP001175271">
    <property type="component" value="Unassembled WGS sequence"/>
</dbReference>
<feature type="compositionally biased region" description="Basic and acidic residues" evidence="5">
    <location>
        <begin position="1905"/>
        <end position="1915"/>
    </location>
</feature>
<feature type="compositionally biased region" description="Basic and acidic residues" evidence="5">
    <location>
        <begin position="591"/>
        <end position="605"/>
    </location>
</feature>
<keyword evidence="9" id="KW-1185">Reference proteome</keyword>
<name>A0AA39HGM4_9BILA</name>
<feature type="compositionally biased region" description="Basic and acidic residues" evidence="5">
    <location>
        <begin position="1436"/>
        <end position="1448"/>
    </location>
</feature>
<feature type="compositionally biased region" description="Polar residues" evidence="5">
    <location>
        <begin position="1570"/>
        <end position="1582"/>
    </location>
</feature>
<protein>
    <recommendedName>
        <fullName evidence="7">MYND-type domain-containing protein</fullName>
    </recommendedName>
</protein>
<sequence length="1943" mass="226866">MSERTEDDEAEALRVVSTSTQTTPEHSFESLLCATFSAILAAVITWTWLLRPYDDPPPSDAESVVFRSLKSIPSSASELYVTPPMSRASSSPERTPRASPEPLSEAAPLSPTSISTLTALLETDSLPTTHDDDDEGVTAFGMFERYRVPPYRREANRSFYPAVLEDVSIEEFEAFEIPGGVALQHFLAELPPTGAYGFLDAITEVGSSLAFTRRTQECTRSIDAGGPFDRLYDSRDPSLTFEGDIREESDDLWSQSSASSHRFVASSVASTTLLKSPPLAEPEELDNELEKTPEPSEEASKKYSSNPVLSEADESEPDDSPTTPEDPSIHATIPPEKMTDADRDQSEVVVSVADRIAAATSQFQSREEEVLSVQSMSITLDRSRDSLLDQSICSNPRDESSIMARSLLASKAGDESLDDDFPPPPETTPTAASASVPTPHTTVITTVTTIEQTADGDKKDTASRSVCTFEAPSTSKLAPGPGVLACELRKTTPKGGAESKSPPPNEPTSHEIPVTVAGSGWFAKKEGDVDLERSMRRYAKYGRIYADAPRSQMAPAESSDLPAMDIPPSEPPPPPPVQRVFEGDGACEDSSEGHRSRNTVREIPVHRATSAFGVPATTMTMEYRTSSTQPWSNGSTQPHAEEYYRREVMTRTLVTRSTEALSVPPLGRSSPVESTITSLRYPLEPRYAPSEYREEKTVDYNFKYTRNVEEEERRVKENQERRRREEEERRRREEENRRKWELEERERLERLHREFELQEHELEKERLEKERSELSRLERDRQERKLTEERRRKEWERNEQDRRVLEEQELEKQRELERRNRDRLARERAERERLERERLERERLQREQEEQRRLEEERRERERIEMERLEIERIERIKRERVERERIQREKEREEEERLEKERLELERLERERLELERQQRELLEIQRREEEQRERERREELMREQLRREEETREREMLREFERLALERENQRRFLERQEQERLDAIRREQERRGLERQEMERKERERKEDERREQELLAAQRRAQERREQERIADEQREREWREEERRAQERREQERREAEEREERRRIEEEQEHQRLADLAEKAARRRLEREEELLHEKRLEQLLREAEEHKELNRLEMERRQRERDEEQRRLLELKEKQRRLAEERERERRDAERREEERRRNAHRSRDRLDLIHKELEDKERLEREKRRKNLELERRHKLTSRETLEGLTRPPYFSRENLAPEVTTKVERQVIERVDRTLWTQDGLDTSVEEGGQRERLYNPREEDFQRGSSRRTSRYKAKMEKARREFLAEPSSAADAVGDRFRKSAEDLQRRKPEYRGPLLQKFQSGELSSKSGDLNVFPALGYSRVGPSPYEEEYNRLKAEAERNLAPYRFRSSQPNLYAGGRTRTTSVGYLETDVDSGLQRTVDEAEELRRSKSALDYESTTTRHSRKEQMEHGDSEAAHMRSKSADFLMDRRTREENAPPENELQKTADASHRDLGLSEHELRFRKSVEKLQTPDWYREHVERFQLDSTFNSTADPLPPAPRSLSQAWSQHDGAVGGIALPSGMFDRYRGEIEDLRRSRTSLHQTAPTPTQHTKSSDDDSAQAHTKTAITESVSQEVVSRTDVNTVVKRLGRQLPGYTVTTVPSDWNDLPLGSRVIEVADTFVGSRHSFEGNVGDRYCGRVTLEEVLDAIFQQTESSHVPNDASAPQFKAQPLENVDGPGIYTTNYMLMNRVLREPHLAESLLREEQLFVRCSHCHRTRELSAAREHFLSCKHCYTYYCSRKCRFWDWDRHKELCSFARINTLCKDVIMKVRSDSEAQWHMSKVAREGYAAFGRGSVNIRLRSAHAAQSYLTLGWRTFRDVELSGLLFYYPVQTLAEQRKESSLIALVRKYNPDDKFILSVSIIADIDQCPQTPPPERRAPPHYDEPPLPLTSAKTSGPSGAHDLYQAAVPTDV</sequence>
<dbReference type="PANTHER" id="PTHR21517">
    <property type="entry name" value="APICAL JUNCTION COMPONENT 1 HOMOLOG"/>
    <property type="match status" value="1"/>
</dbReference>
<dbReference type="GO" id="GO:0043296">
    <property type="term" value="C:apical junction complex"/>
    <property type="evidence" value="ECO:0007669"/>
    <property type="project" value="TreeGrafter"/>
</dbReference>
<feature type="compositionally biased region" description="Acidic residues" evidence="5">
    <location>
        <begin position="1"/>
        <end position="10"/>
    </location>
</feature>
<feature type="region of interest" description="Disordered" evidence="5">
    <location>
        <begin position="709"/>
        <end position="738"/>
    </location>
</feature>
<keyword evidence="1" id="KW-0479">Metal-binding</keyword>
<comment type="caution">
    <text evidence="8">The sequence shown here is derived from an EMBL/GenBank/DDBJ whole genome shotgun (WGS) entry which is preliminary data.</text>
</comment>
<feature type="region of interest" description="Disordered" evidence="5">
    <location>
        <begin position="1024"/>
        <end position="1081"/>
    </location>
</feature>
<feature type="compositionally biased region" description="Low complexity" evidence="5">
    <location>
        <begin position="428"/>
        <end position="450"/>
    </location>
</feature>
<dbReference type="Gene3D" id="6.10.140.2220">
    <property type="match status" value="1"/>
</dbReference>
<evidence type="ECO:0000256" key="3">
    <source>
        <dbReference type="ARBA" id="ARBA00022833"/>
    </source>
</evidence>
<dbReference type="PROSITE" id="PS50865">
    <property type="entry name" value="ZF_MYND_2"/>
    <property type="match status" value="1"/>
</dbReference>
<feature type="region of interest" description="Disordered" evidence="5">
    <location>
        <begin position="1"/>
        <end position="21"/>
    </location>
</feature>
<feature type="region of interest" description="Disordered" evidence="5">
    <location>
        <begin position="274"/>
        <end position="347"/>
    </location>
</feature>
<feature type="compositionally biased region" description="Basic and acidic residues" evidence="5">
    <location>
        <begin position="1412"/>
        <end position="1424"/>
    </location>
</feature>